<evidence type="ECO:0000256" key="1">
    <source>
        <dbReference type="SAM" id="SignalP"/>
    </source>
</evidence>
<evidence type="ECO:0000259" key="2">
    <source>
        <dbReference type="PROSITE" id="PS51782"/>
    </source>
</evidence>
<name>A0ABP7LY42_9GAMM</name>
<organism evidence="3 4">
    <name type="scientific">Halomonas cibimaris</name>
    <dbReference type="NCBI Taxonomy" id="657012"/>
    <lineage>
        <taxon>Bacteria</taxon>
        <taxon>Pseudomonadati</taxon>
        <taxon>Pseudomonadota</taxon>
        <taxon>Gammaproteobacteria</taxon>
        <taxon>Oceanospirillales</taxon>
        <taxon>Halomonadaceae</taxon>
        <taxon>Halomonas</taxon>
    </lineage>
</organism>
<accession>A0ABP7LY42</accession>
<dbReference type="InterPro" id="IPR052196">
    <property type="entry name" value="Bact_Kbp"/>
</dbReference>
<dbReference type="SUPFAM" id="SSF54106">
    <property type="entry name" value="LysM domain"/>
    <property type="match status" value="1"/>
</dbReference>
<evidence type="ECO:0000313" key="4">
    <source>
        <dbReference type="Proteomes" id="UP001500133"/>
    </source>
</evidence>
<dbReference type="Proteomes" id="UP001500133">
    <property type="component" value="Unassembled WGS sequence"/>
</dbReference>
<feature type="signal peptide" evidence="1">
    <location>
        <begin position="1"/>
        <end position="31"/>
    </location>
</feature>
<dbReference type="InterPro" id="IPR036779">
    <property type="entry name" value="LysM_dom_sf"/>
</dbReference>
<dbReference type="RefSeq" id="WP_344705019.1">
    <property type="nucleotide sequence ID" value="NZ_BAAAZT010000077.1"/>
</dbReference>
<reference evidence="4" key="1">
    <citation type="journal article" date="2019" name="Int. J. Syst. Evol. Microbiol.">
        <title>The Global Catalogue of Microorganisms (GCM) 10K type strain sequencing project: providing services to taxonomists for standard genome sequencing and annotation.</title>
        <authorList>
            <consortium name="The Broad Institute Genomics Platform"/>
            <consortium name="The Broad Institute Genome Sequencing Center for Infectious Disease"/>
            <person name="Wu L."/>
            <person name="Ma J."/>
        </authorList>
    </citation>
    <scope>NUCLEOTIDE SEQUENCE [LARGE SCALE GENOMIC DNA]</scope>
    <source>
        <strain evidence="4">JCM 16914</strain>
    </source>
</reference>
<protein>
    <submittedName>
        <fullName evidence="3">LysM peptidoglycan-binding domain-containing protein</fullName>
    </submittedName>
</protein>
<dbReference type="PANTHER" id="PTHR34700:SF4">
    <property type="entry name" value="PHAGE-LIKE ELEMENT PBSX PROTEIN XKDP"/>
    <property type="match status" value="1"/>
</dbReference>
<evidence type="ECO:0000313" key="3">
    <source>
        <dbReference type="EMBL" id="GAA3910781.1"/>
    </source>
</evidence>
<keyword evidence="4" id="KW-1185">Reference proteome</keyword>
<dbReference type="Gene3D" id="3.10.350.10">
    <property type="entry name" value="LysM domain"/>
    <property type="match status" value="1"/>
</dbReference>
<gene>
    <name evidence="3" type="ORF">GCM10022228_22290</name>
</gene>
<dbReference type="InterPro" id="IPR018392">
    <property type="entry name" value="LysM"/>
</dbReference>
<dbReference type="CDD" id="cd00118">
    <property type="entry name" value="LysM"/>
    <property type="match status" value="1"/>
</dbReference>
<dbReference type="PROSITE" id="PS51782">
    <property type="entry name" value="LYSM"/>
    <property type="match status" value="1"/>
</dbReference>
<feature type="domain" description="LysM" evidence="2">
    <location>
        <begin position="42"/>
        <end position="90"/>
    </location>
</feature>
<sequence>MVVHDRRLGRRAAKGVAAALAVLLWGAAASADTVRWQEDAPARYTVQNGDTLWDIAERFLSAPWQWPRVWRRNPQVDNPGLIYPGDVLYLRDCDGAPCLGLERGRRVVKLSPQMRTLPRRQVVPPLPMRVLDAFLRDHRVVNASAPLDELAYVIGGEDRRLISGAGDQVFVRAAASSRLAGRETGQRLGIFRPGETYQSAAGEPLGQELSSIGEGVLVSHSDDIARLHVHQAAREVRRGDVVLPLDPGLPTDDITPRAPRRAMNGRIVGVPGGVRFIGRLQVVAIDLGTEDGLQPGHVLRIAQQGERVADPRTGERVRLPGEVAGSLVVFRPYDRVSYAIVMAATGTLSVGDSVRSPR</sequence>
<proteinExistence type="predicted"/>
<keyword evidence="1" id="KW-0732">Signal</keyword>
<feature type="chain" id="PRO_5046106559" evidence="1">
    <location>
        <begin position="32"/>
        <end position="358"/>
    </location>
</feature>
<dbReference type="EMBL" id="BAAAZT010000077">
    <property type="protein sequence ID" value="GAA3910781.1"/>
    <property type="molecule type" value="Genomic_DNA"/>
</dbReference>
<comment type="caution">
    <text evidence="3">The sequence shown here is derived from an EMBL/GenBank/DDBJ whole genome shotgun (WGS) entry which is preliminary data.</text>
</comment>
<dbReference type="Pfam" id="PF01476">
    <property type="entry name" value="LysM"/>
    <property type="match status" value="1"/>
</dbReference>
<dbReference type="PANTHER" id="PTHR34700">
    <property type="entry name" value="POTASSIUM BINDING PROTEIN KBP"/>
    <property type="match status" value="1"/>
</dbReference>